<dbReference type="RefSeq" id="WP_151967041.1">
    <property type="nucleotide sequence ID" value="NZ_AP019860.1"/>
</dbReference>
<evidence type="ECO:0000256" key="1">
    <source>
        <dbReference type="SAM" id="Phobius"/>
    </source>
</evidence>
<dbReference type="Proteomes" id="UP000326354">
    <property type="component" value="Chromosome"/>
</dbReference>
<keyword evidence="1" id="KW-0472">Membrane</keyword>
<dbReference type="KEGG" id="uam:UABAM_01157"/>
<feature type="transmembrane region" description="Helical" evidence="1">
    <location>
        <begin position="96"/>
        <end position="114"/>
    </location>
</feature>
<reference evidence="2 3" key="1">
    <citation type="submission" date="2019-08" db="EMBL/GenBank/DDBJ databases">
        <title>Complete genome sequence of Candidatus Uab amorphum.</title>
        <authorList>
            <person name="Shiratori T."/>
            <person name="Suzuki S."/>
            <person name="Kakizawa Y."/>
            <person name="Ishida K."/>
        </authorList>
    </citation>
    <scope>NUCLEOTIDE SEQUENCE [LARGE SCALE GENOMIC DNA]</scope>
    <source>
        <strain evidence="2 3">SRT547</strain>
    </source>
</reference>
<keyword evidence="1" id="KW-1133">Transmembrane helix</keyword>
<evidence type="ECO:0000313" key="3">
    <source>
        <dbReference type="Proteomes" id="UP000326354"/>
    </source>
</evidence>
<organism evidence="2 3">
    <name type="scientific">Uabimicrobium amorphum</name>
    <dbReference type="NCBI Taxonomy" id="2596890"/>
    <lineage>
        <taxon>Bacteria</taxon>
        <taxon>Pseudomonadati</taxon>
        <taxon>Planctomycetota</taxon>
        <taxon>Candidatus Uabimicrobiia</taxon>
        <taxon>Candidatus Uabimicrobiales</taxon>
        <taxon>Candidatus Uabimicrobiaceae</taxon>
        <taxon>Candidatus Uabimicrobium</taxon>
    </lineage>
</organism>
<dbReference type="EMBL" id="AP019860">
    <property type="protein sequence ID" value="BBM82814.1"/>
    <property type="molecule type" value="Genomic_DNA"/>
</dbReference>
<keyword evidence="3" id="KW-1185">Reference proteome</keyword>
<accession>A0A5S9IJE8</accession>
<sequence length="122" mass="13069">MKNDVLNKLKKNAHPSAPLGEALIIGAIGGSAFYLSFAIFAGPIFISTLLTCTLFGLLGGAIPELIFLFAGNNIALIRSWTMVAILLFLLPAVPTGFYGTSFIYGYLVYLLNLARKKGLPDT</sequence>
<protein>
    <submittedName>
        <fullName evidence="2">Uncharacterized protein</fullName>
    </submittedName>
</protein>
<name>A0A5S9IJE8_UABAM</name>
<gene>
    <name evidence="2" type="ORF">UABAM_01157</name>
</gene>
<dbReference type="AlphaFoldDB" id="A0A5S9IJE8"/>
<proteinExistence type="predicted"/>
<keyword evidence="1" id="KW-0812">Transmembrane</keyword>
<evidence type="ECO:0000313" key="2">
    <source>
        <dbReference type="EMBL" id="BBM82814.1"/>
    </source>
</evidence>